<keyword evidence="1" id="KW-1133">Transmembrane helix</keyword>
<evidence type="ECO:0000256" key="1">
    <source>
        <dbReference type="SAM" id="Phobius"/>
    </source>
</evidence>
<protein>
    <submittedName>
        <fullName evidence="2">Uncharacterized protein</fullName>
    </submittedName>
</protein>
<gene>
    <name evidence="2" type="ORF">CD33_04660</name>
</gene>
<dbReference type="InterPro" id="IPR025143">
    <property type="entry name" value="DUF4083"/>
</dbReference>
<reference evidence="2 3" key="1">
    <citation type="submission" date="2014-02" db="EMBL/GenBank/DDBJ databases">
        <title>Draft genome sequence of Lysinibacillus sinduriensis JCM 15800.</title>
        <authorList>
            <person name="Zhang F."/>
            <person name="Wang G."/>
            <person name="Zhang L."/>
        </authorList>
    </citation>
    <scope>NUCLEOTIDE SEQUENCE [LARGE SCALE GENOMIC DNA]</scope>
    <source>
        <strain evidence="2 3">JCM 15800</strain>
    </source>
</reference>
<dbReference type="Proteomes" id="UP000030408">
    <property type="component" value="Unassembled WGS sequence"/>
</dbReference>
<sequence length="64" mass="7426">MSSEAFTGSDVLVTLIMFSLIILVFFFVFVIVSRRLTKQKPSNKHQNIEQKLDRIIELLEQGKK</sequence>
<dbReference type="AlphaFoldDB" id="A0A0A3HWJ0"/>
<comment type="caution">
    <text evidence="2">The sequence shown here is derived from an EMBL/GenBank/DDBJ whole genome shotgun (WGS) entry which is preliminary data.</text>
</comment>
<keyword evidence="3" id="KW-1185">Reference proteome</keyword>
<accession>A0A0A3HWJ0</accession>
<dbReference type="Pfam" id="PF13314">
    <property type="entry name" value="DUF4083"/>
    <property type="match status" value="1"/>
</dbReference>
<evidence type="ECO:0000313" key="2">
    <source>
        <dbReference type="EMBL" id="KGR76971.1"/>
    </source>
</evidence>
<proteinExistence type="predicted"/>
<evidence type="ECO:0000313" key="3">
    <source>
        <dbReference type="Proteomes" id="UP000030408"/>
    </source>
</evidence>
<dbReference type="EMBL" id="JPVO01000042">
    <property type="protein sequence ID" value="KGR76971.1"/>
    <property type="molecule type" value="Genomic_DNA"/>
</dbReference>
<keyword evidence="1" id="KW-0812">Transmembrane</keyword>
<keyword evidence="1" id="KW-0472">Membrane</keyword>
<feature type="transmembrane region" description="Helical" evidence="1">
    <location>
        <begin position="12"/>
        <end position="32"/>
    </location>
</feature>
<organism evidence="2 3">
    <name type="scientific">Ureibacillus sinduriensis BLB-1 = JCM 15800</name>
    <dbReference type="NCBI Taxonomy" id="1384057"/>
    <lineage>
        <taxon>Bacteria</taxon>
        <taxon>Bacillati</taxon>
        <taxon>Bacillota</taxon>
        <taxon>Bacilli</taxon>
        <taxon>Bacillales</taxon>
        <taxon>Caryophanaceae</taxon>
        <taxon>Ureibacillus</taxon>
    </lineage>
</organism>
<name>A0A0A3HWJ0_9BACL</name>